<feature type="compositionally biased region" description="Basic and acidic residues" evidence="1">
    <location>
        <begin position="249"/>
        <end position="259"/>
    </location>
</feature>
<proteinExistence type="predicted"/>
<dbReference type="InParanoid" id="A0A2R6R482"/>
<dbReference type="OrthoDB" id="1939272at2759"/>
<gene>
    <name evidence="2" type="ORF">CEY00_Acc09867</name>
</gene>
<feature type="region of interest" description="Disordered" evidence="1">
    <location>
        <begin position="293"/>
        <end position="320"/>
    </location>
</feature>
<feature type="compositionally biased region" description="Basic and acidic residues" evidence="1">
    <location>
        <begin position="415"/>
        <end position="424"/>
    </location>
</feature>
<feature type="compositionally biased region" description="Basic and acidic residues" evidence="1">
    <location>
        <begin position="433"/>
        <end position="444"/>
    </location>
</feature>
<feature type="region of interest" description="Disordered" evidence="1">
    <location>
        <begin position="339"/>
        <end position="379"/>
    </location>
</feature>
<feature type="compositionally biased region" description="Basic and acidic residues" evidence="1">
    <location>
        <begin position="607"/>
        <end position="629"/>
    </location>
</feature>
<evidence type="ECO:0000313" key="2">
    <source>
        <dbReference type="EMBL" id="PSS20828.1"/>
    </source>
</evidence>
<dbReference type="PANTHER" id="PTHR36810:SF1">
    <property type="entry name" value="OS05G0232200 PROTEIN"/>
    <property type="match status" value="1"/>
</dbReference>
<feature type="region of interest" description="Disordered" evidence="1">
    <location>
        <begin position="115"/>
        <end position="175"/>
    </location>
</feature>
<dbReference type="AlphaFoldDB" id="A0A2R6R482"/>
<dbReference type="Gramene" id="PSS20828">
    <property type="protein sequence ID" value="PSS20828"/>
    <property type="gene ID" value="CEY00_Acc09867"/>
</dbReference>
<reference evidence="2 3" key="1">
    <citation type="submission" date="2017-07" db="EMBL/GenBank/DDBJ databases">
        <title>An improved, manually edited Actinidia chinensis var. chinensis (kiwifruit) genome highlights the challenges associated with draft genomes and gene prediction in plants.</title>
        <authorList>
            <person name="Pilkington S."/>
            <person name="Crowhurst R."/>
            <person name="Hilario E."/>
            <person name="Nardozza S."/>
            <person name="Fraser L."/>
            <person name="Peng Y."/>
            <person name="Gunaseelan K."/>
            <person name="Simpson R."/>
            <person name="Tahir J."/>
            <person name="Deroles S."/>
            <person name="Templeton K."/>
            <person name="Luo Z."/>
            <person name="Davy M."/>
            <person name="Cheng C."/>
            <person name="Mcneilage M."/>
            <person name="Scaglione D."/>
            <person name="Liu Y."/>
            <person name="Zhang Q."/>
            <person name="Datson P."/>
            <person name="De Silva N."/>
            <person name="Gardiner S."/>
            <person name="Bassett H."/>
            <person name="Chagne D."/>
            <person name="Mccallum J."/>
            <person name="Dzierzon H."/>
            <person name="Deng C."/>
            <person name="Wang Y.-Y."/>
            <person name="Barron N."/>
            <person name="Manako K."/>
            <person name="Bowen J."/>
            <person name="Foster T."/>
            <person name="Erridge Z."/>
            <person name="Tiffin H."/>
            <person name="Waite C."/>
            <person name="Davies K."/>
            <person name="Grierson E."/>
            <person name="Laing W."/>
            <person name="Kirk R."/>
            <person name="Chen X."/>
            <person name="Wood M."/>
            <person name="Montefiori M."/>
            <person name="Brummell D."/>
            <person name="Schwinn K."/>
            <person name="Catanach A."/>
            <person name="Fullerton C."/>
            <person name="Li D."/>
            <person name="Meiyalaghan S."/>
            <person name="Nieuwenhuizen N."/>
            <person name="Read N."/>
            <person name="Prakash R."/>
            <person name="Hunter D."/>
            <person name="Zhang H."/>
            <person name="Mckenzie M."/>
            <person name="Knabel M."/>
            <person name="Harris A."/>
            <person name="Allan A."/>
            <person name="Chen A."/>
            <person name="Janssen B."/>
            <person name="Plunkett B."/>
            <person name="Dwamena C."/>
            <person name="Voogd C."/>
            <person name="Leif D."/>
            <person name="Lafferty D."/>
            <person name="Souleyre E."/>
            <person name="Varkonyi-Gasic E."/>
            <person name="Gambi F."/>
            <person name="Hanley J."/>
            <person name="Yao J.-L."/>
            <person name="Cheung J."/>
            <person name="David K."/>
            <person name="Warren B."/>
            <person name="Marsh K."/>
            <person name="Snowden K."/>
            <person name="Lin-Wang K."/>
            <person name="Brian L."/>
            <person name="Martinez-Sanchez M."/>
            <person name="Wang M."/>
            <person name="Ileperuma N."/>
            <person name="Macnee N."/>
            <person name="Campin R."/>
            <person name="Mcatee P."/>
            <person name="Drummond R."/>
            <person name="Espley R."/>
            <person name="Ireland H."/>
            <person name="Wu R."/>
            <person name="Atkinson R."/>
            <person name="Karunairetnam S."/>
            <person name="Bulley S."/>
            <person name="Chunkath S."/>
            <person name="Hanley Z."/>
            <person name="Storey R."/>
            <person name="Thrimawithana A."/>
            <person name="Thomson S."/>
            <person name="David C."/>
            <person name="Testolin R."/>
        </authorList>
    </citation>
    <scope>NUCLEOTIDE SEQUENCE [LARGE SCALE GENOMIC DNA]</scope>
    <source>
        <strain evidence="3">cv. Red5</strain>
        <tissue evidence="2">Young leaf</tissue>
    </source>
</reference>
<protein>
    <submittedName>
        <fullName evidence="2">Uncharacterized protein isoform 2</fullName>
    </submittedName>
</protein>
<feature type="compositionally biased region" description="Basic and acidic residues" evidence="1">
    <location>
        <begin position="299"/>
        <end position="312"/>
    </location>
</feature>
<feature type="compositionally biased region" description="Polar residues" evidence="1">
    <location>
        <begin position="630"/>
        <end position="640"/>
    </location>
</feature>
<organism evidence="2 3">
    <name type="scientific">Actinidia chinensis var. chinensis</name>
    <name type="common">Chinese soft-hair kiwi</name>
    <dbReference type="NCBI Taxonomy" id="1590841"/>
    <lineage>
        <taxon>Eukaryota</taxon>
        <taxon>Viridiplantae</taxon>
        <taxon>Streptophyta</taxon>
        <taxon>Embryophyta</taxon>
        <taxon>Tracheophyta</taxon>
        <taxon>Spermatophyta</taxon>
        <taxon>Magnoliopsida</taxon>
        <taxon>eudicotyledons</taxon>
        <taxon>Gunneridae</taxon>
        <taxon>Pentapetalae</taxon>
        <taxon>asterids</taxon>
        <taxon>Ericales</taxon>
        <taxon>Actinidiaceae</taxon>
        <taxon>Actinidia</taxon>
    </lineage>
</organism>
<dbReference type="FunCoup" id="A0A2R6R482">
    <property type="interactions" value="755"/>
</dbReference>
<feature type="region of interest" description="Disordered" evidence="1">
    <location>
        <begin position="205"/>
        <end position="259"/>
    </location>
</feature>
<dbReference type="OMA" id="RHIPYES"/>
<evidence type="ECO:0000313" key="3">
    <source>
        <dbReference type="Proteomes" id="UP000241394"/>
    </source>
</evidence>
<comment type="caution">
    <text evidence="2">The sequence shown here is derived from an EMBL/GenBank/DDBJ whole genome shotgun (WGS) entry which is preliminary data.</text>
</comment>
<evidence type="ECO:0000256" key="1">
    <source>
        <dbReference type="SAM" id="MobiDB-lite"/>
    </source>
</evidence>
<dbReference type="PANTHER" id="PTHR36810">
    <property type="entry name" value="BNACNNG47150D PROTEIN"/>
    <property type="match status" value="1"/>
</dbReference>
<name>A0A2R6R482_ACTCC</name>
<feature type="region of interest" description="Disordered" evidence="1">
    <location>
        <begin position="414"/>
        <end position="444"/>
    </location>
</feature>
<accession>A0A2R6R482</accession>
<feature type="compositionally biased region" description="Basic and acidic residues" evidence="1">
    <location>
        <begin position="361"/>
        <end position="372"/>
    </location>
</feature>
<feature type="compositionally biased region" description="Basic and acidic residues" evidence="1">
    <location>
        <begin position="115"/>
        <end position="125"/>
    </location>
</feature>
<feature type="compositionally biased region" description="Low complexity" evidence="1">
    <location>
        <begin position="130"/>
        <end position="141"/>
    </location>
</feature>
<dbReference type="EMBL" id="NKQK01000009">
    <property type="protein sequence ID" value="PSS20828.1"/>
    <property type="molecule type" value="Genomic_DNA"/>
</dbReference>
<feature type="region of interest" description="Disordered" evidence="1">
    <location>
        <begin position="599"/>
        <end position="640"/>
    </location>
</feature>
<reference evidence="3" key="2">
    <citation type="journal article" date="2018" name="BMC Genomics">
        <title>A manually annotated Actinidia chinensis var. chinensis (kiwifruit) genome highlights the challenges associated with draft genomes and gene prediction in plants.</title>
        <authorList>
            <person name="Pilkington S.M."/>
            <person name="Crowhurst R."/>
            <person name="Hilario E."/>
            <person name="Nardozza S."/>
            <person name="Fraser L."/>
            <person name="Peng Y."/>
            <person name="Gunaseelan K."/>
            <person name="Simpson R."/>
            <person name="Tahir J."/>
            <person name="Deroles S.C."/>
            <person name="Templeton K."/>
            <person name="Luo Z."/>
            <person name="Davy M."/>
            <person name="Cheng C."/>
            <person name="McNeilage M."/>
            <person name="Scaglione D."/>
            <person name="Liu Y."/>
            <person name="Zhang Q."/>
            <person name="Datson P."/>
            <person name="De Silva N."/>
            <person name="Gardiner S.E."/>
            <person name="Bassett H."/>
            <person name="Chagne D."/>
            <person name="McCallum J."/>
            <person name="Dzierzon H."/>
            <person name="Deng C."/>
            <person name="Wang Y.Y."/>
            <person name="Barron L."/>
            <person name="Manako K."/>
            <person name="Bowen J."/>
            <person name="Foster T.M."/>
            <person name="Erridge Z.A."/>
            <person name="Tiffin H."/>
            <person name="Waite C.N."/>
            <person name="Davies K.M."/>
            <person name="Grierson E.P."/>
            <person name="Laing W.A."/>
            <person name="Kirk R."/>
            <person name="Chen X."/>
            <person name="Wood M."/>
            <person name="Montefiori M."/>
            <person name="Brummell D.A."/>
            <person name="Schwinn K.E."/>
            <person name="Catanach A."/>
            <person name="Fullerton C."/>
            <person name="Li D."/>
            <person name="Meiyalaghan S."/>
            <person name="Nieuwenhuizen N."/>
            <person name="Read N."/>
            <person name="Prakash R."/>
            <person name="Hunter D."/>
            <person name="Zhang H."/>
            <person name="McKenzie M."/>
            <person name="Knabel M."/>
            <person name="Harris A."/>
            <person name="Allan A.C."/>
            <person name="Gleave A."/>
            <person name="Chen A."/>
            <person name="Janssen B.J."/>
            <person name="Plunkett B."/>
            <person name="Ampomah-Dwamena C."/>
            <person name="Voogd C."/>
            <person name="Leif D."/>
            <person name="Lafferty D."/>
            <person name="Souleyre E.J.F."/>
            <person name="Varkonyi-Gasic E."/>
            <person name="Gambi F."/>
            <person name="Hanley J."/>
            <person name="Yao J.L."/>
            <person name="Cheung J."/>
            <person name="David K.M."/>
            <person name="Warren B."/>
            <person name="Marsh K."/>
            <person name="Snowden K.C."/>
            <person name="Lin-Wang K."/>
            <person name="Brian L."/>
            <person name="Martinez-Sanchez M."/>
            <person name="Wang M."/>
            <person name="Ileperuma N."/>
            <person name="Macnee N."/>
            <person name="Campin R."/>
            <person name="McAtee P."/>
            <person name="Drummond R.S.M."/>
            <person name="Espley R.V."/>
            <person name="Ireland H.S."/>
            <person name="Wu R."/>
            <person name="Atkinson R.G."/>
            <person name="Karunairetnam S."/>
            <person name="Bulley S."/>
            <person name="Chunkath S."/>
            <person name="Hanley Z."/>
            <person name="Storey R."/>
            <person name="Thrimawithana A.H."/>
            <person name="Thomson S."/>
            <person name="David C."/>
            <person name="Testolin R."/>
            <person name="Huang H."/>
            <person name="Hellens R.P."/>
            <person name="Schaffer R.J."/>
        </authorList>
    </citation>
    <scope>NUCLEOTIDE SEQUENCE [LARGE SCALE GENOMIC DNA]</scope>
    <source>
        <strain evidence="3">cv. Red5</strain>
    </source>
</reference>
<dbReference type="Proteomes" id="UP000241394">
    <property type="component" value="Chromosome LG9"/>
</dbReference>
<keyword evidence="3" id="KW-1185">Reference proteome</keyword>
<sequence length="670" mass="74381">MPGTIHVSVLGFEDLPSSLPPSSIFVKVSMGKREYQTLEKADFSFPLTTLRDNVTIKVWDTKGNEISHTAVQTKLVVEKGSWDEFLSLEGGGRVRTKLQFVLNEEERNRIRKMRESAMKKKELLNRNRSRSVGSSSGNSNEVSDKQQSANHKRTVSIGDLPIHTGTEAVSIGDQPIHTSTEAMNIGDRPIHTGTEVVSVGDQPIHTGTSTNPGCAAGSEEGTAFHHQRQVSPNDADGTEETSSATSTSERVDKRLGDLSHSKSVEKIETNLRRVDVPKRPVFLQEDSSTTKKNLFASELKNDRADQLRKQDPLGKTPSNLDQGFVERFLKEMEKVKEKDVKTGIKSPPAAKMPSSRVGGEVPKDQSVKEINKPAKQTSGRLKNPFLTGYLQQIQTFEVNREGRVGFAEDLFGSKSSHDTGKLKEPSSVQIQAKETESAAKDELRKPQEDLVRMSGVEEATVLRNLFGNKTSQDIGMLKEPSTIPIQVKETESAAKDELKRPQQDLMRMSVVEEATVPRNFREENSGLHQHNDLLVNESRLSEDDLKSEAFRENENSSYESSGAWTFPAQGRCSCITTGSKQEMDLGGSSRIQERIDTGRKSFSMPENEEKFENHTELKKADETSQKLRESSLQSSAEVETSNGPFGQVIKVVIMVAFGTLVLLTRQRKPR</sequence>